<evidence type="ECO:0000256" key="2">
    <source>
        <dbReference type="PIRSR" id="PIRSR016521-1"/>
    </source>
</evidence>
<dbReference type="Proteomes" id="UP001374579">
    <property type="component" value="Unassembled WGS sequence"/>
</dbReference>
<dbReference type="GO" id="GO:0006637">
    <property type="term" value="P:acyl-CoA metabolic process"/>
    <property type="evidence" value="ECO:0007669"/>
    <property type="project" value="InterPro"/>
</dbReference>
<dbReference type="Gene3D" id="3.40.50.1820">
    <property type="entry name" value="alpha/beta hydrolase"/>
    <property type="match status" value="1"/>
</dbReference>
<dbReference type="InterPro" id="IPR006862">
    <property type="entry name" value="Thio_Ohase/aa_AcTrfase"/>
</dbReference>
<reference evidence="5 6" key="1">
    <citation type="submission" date="2024-02" db="EMBL/GenBank/DDBJ databases">
        <title>Chromosome-scale genome assembly of the rough periwinkle Littorina saxatilis.</title>
        <authorList>
            <person name="De Jode A."/>
            <person name="Faria R."/>
            <person name="Formenti G."/>
            <person name="Sims Y."/>
            <person name="Smith T.P."/>
            <person name="Tracey A."/>
            <person name="Wood J.M.D."/>
            <person name="Zagrodzka Z.B."/>
            <person name="Johannesson K."/>
            <person name="Butlin R.K."/>
            <person name="Leder E.H."/>
        </authorList>
    </citation>
    <scope>NUCLEOTIDE SEQUENCE [LARGE SCALE GENOMIC DNA]</scope>
    <source>
        <strain evidence="5">Snail1</strain>
        <tissue evidence="5">Muscle</tissue>
    </source>
</reference>
<feature type="active site" description="Charge relay system" evidence="2">
    <location>
        <position position="274"/>
    </location>
</feature>
<sequence length="447" mass="49847">MLQKCSQSQKHASQSQQRFFPAKSFSTYQPVIKVTPKVSLFDQEVLITVHGLTRKAKVTLQAWIQHEWRREKVVFASYGHFVASEQGEVDLSKDSPVGGTFTGIEPMGLLWSLAPLPGHPTDIRLVWKDVTKPCDVHIALFPGHITPSDSTVCSEDPDPRPMCVTTASRWMKAADVSRVEIKEGRLRGMLFLPPGEGPHPGVIDVFGSAGGLMESRAALLASHGFAVLSLAFFNFQDLPKTLEDVQLDYFEEAVEWFSSHPAVREGGIGTVSVSFGATFAMLTAMQCPQVKAVVQINGPPFLIMRDLQRKGQVFVKSVQLDLNLATNTKEGYITKDALLYSPSDLLPMWKSSAHMLCLVSDDDGLNNPQWIEELRTMYPEDRRHLIEVVHYPGAGHLLEPPYTPHCRACMNPAEGKHCVWGGNPKQHSEAQRDSWQRLLAFLHDKLR</sequence>
<proteinExistence type="inferred from homology"/>
<comment type="caution">
    <text evidence="5">The sequence shown here is derived from an EMBL/GenBank/DDBJ whole genome shotgun (WGS) entry which is preliminary data.</text>
</comment>
<name>A0AAN9GD15_9CAEN</name>
<feature type="active site" description="Charge relay system" evidence="2">
    <location>
        <position position="396"/>
    </location>
</feature>
<evidence type="ECO:0000259" key="4">
    <source>
        <dbReference type="Pfam" id="PF08840"/>
    </source>
</evidence>
<dbReference type="SUPFAM" id="SSF53474">
    <property type="entry name" value="alpha/beta-Hydrolases"/>
    <property type="match status" value="1"/>
</dbReference>
<evidence type="ECO:0000313" key="5">
    <source>
        <dbReference type="EMBL" id="KAK7104523.1"/>
    </source>
</evidence>
<dbReference type="Gene3D" id="2.60.40.2240">
    <property type="entry name" value="Acyl-CoA thioester hydrolase/BAAT N-terminal domain"/>
    <property type="match status" value="1"/>
</dbReference>
<feature type="domain" description="Acyl-CoA thioester hydrolase/bile acid-CoA amino acid N-acetyltransferase" evidence="3">
    <location>
        <begin position="42"/>
        <end position="183"/>
    </location>
</feature>
<dbReference type="InterPro" id="IPR042490">
    <property type="entry name" value="Thio_Ohase/BAAT_N"/>
</dbReference>
<protein>
    <submittedName>
        <fullName evidence="5">Uncharacterized protein</fullName>
    </submittedName>
</protein>
<evidence type="ECO:0000259" key="3">
    <source>
        <dbReference type="Pfam" id="PF04775"/>
    </source>
</evidence>
<dbReference type="PANTHER" id="PTHR10824">
    <property type="entry name" value="ACYL-COENZYME A THIOESTERASE-RELATED"/>
    <property type="match status" value="1"/>
</dbReference>
<evidence type="ECO:0000256" key="1">
    <source>
        <dbReference type="ARBA" id="ARBA00006538"/>
    </source>
</evidence>
<dbReference type="InterPro" id="IPR016662">
    <property type="entry name" value="Acyl-CoA_thioEstase_long-chain"/>
</dbReference>
<evidence type="ECO:0000313" key="6">
    <source>
        <dbReference type="Proteomes" id="UP001374579"/>
    </source>
</evidence>
<dbReference type="GO" id="GO:0006631">
    <property type="term" value="P:fatty acid metabolic process"/>
    <property type="evidence" value="ECO:0007669"/>
    <property type="project" value="TreeGrafter"/>
</dbReference>
<dbReference type="GO" id="GO:0047617">
    <property type="term" value="F:fatty acyl-CoA hydrolase activity"/>
    <property type="evidence" value="ECO:0007669"/>
    <property type="project" value="TreeGrafter"/>
</dbReference>
<dbReference type="PIRSF" id="PIRSF016521">
    <property type="entry name" value="Acyl-CoA_hydro"/>
    <property type="match status" value="1"/>
</dbReference>
<accession>A0AAN9GD15</accession>
<dbReference type="AlphaFoldDB" id="A0AAN9GD15"/>
<dbReference type="InterPro" id="IPR014940">
    <property type="entry name" value="BAAT_C"/>
</dbReference>
<dbReference type="InterPro" id="IPR029058">
    <property type="entry name" value="AB_hydrolase_fold"/>
</dbReference>
<keyword evidence="6" id="KW-1185">Reference proteome</keyword>
<dbReference type="PANTHER" id="PTHR10824:SF36">
    <property type="entry name" value="ACYL-COA THIOESTERASE 17-RELATED"/>
    <property type="match status" value="1"/>
</dbReference>
<feature type="domain" description="BAAT/Acyl-CoA thioester hydrolase C-terminal" evidence="4">
    <location>
        <begin position="245"/>
        <end position="446"/>
    </location>
</feature>
<organism evidence="5 6">
    <name type="scientific">Littorina saxatilis</name>
    <dbReference type="NCBI Taxonomy" id="31220"/>
    <lineage>
        <taxon>Eukaryota</taxon>
        <taxon>Metazoa</taxon>
        <taxon>Spiralia</taxon>
        <taxon>Lophotrochozoa</taxon>
        <taxon>Mollusca</taxon>
        <taxon>Gastropoda</taxon>
        <taxon>Caenogastropoda</taxon>
        <taxon>Littorinimorpha</taxon>
        <taxon>Littorinoidea</taxon>
        <taxon>Littorinidae</taxon>
        <taxon>Littorina</taxon>
    </lineage>
</organism>
<dbReference type="EMBL" id="JBAMIC010000008">
    <property type="protein sequence ID" value="KAK7104523.1"/>
    <property type="molecule type" value="Genomic_DNA"/>
</dbReference>
<dbReference type="Pfam" id="PF08840">
    <property type="entry name" value="BAAT_C"/>
    <property type="match status" value="1"/>
</dbReference>
<gene>
    <name evidence="5" type="ORF">V1264_019225</name>
</gene>
<comment type="similarity">
    <text evidence="1">Belongs to the C/M/P thioester hydrolase family.</text>
</comment>
<dbReference type="Pfam" id="PF04775">
    <property type="entry name" value="Bile_Hydr_Trans"/>
    <property type="match status" value="1"/>
</dbReference>
<dbReference type="FunFam" id="3.40.50.1820:FF:000024">
    <property type="entry name" value="acyl-coenzyme A thioesterase 4"/>
    <property type="match status" value="1"/>
</dbReference>
<feature type="active site" description="Charge relay system" evidence="2">
    <location>
        <position position="363"/>
    </location>
</feature>